<dbReference type="Proteomes" id="UP000426424">
    <property type="component" value="Chromosome"/>
</dbReference>
<evidence type="ECO:0000259" key="2">
    <source>
        <dbReference type="Pfam" id="PF11845"/>
    </source>
</evidence>
<evidence type="ECO:0000256" key="1">
    <source>
        <dbReference type="SAM" id="SignalP"/>
    </source>
</evidence>
<dbReference type="RefSeq" id="WP_153974674.1">
    <property type="nucleotide sequence ID" value="NZ_CP039268.1"/>
</dbReference>
<dbReference type="OrthoDB" id="9797588at2"/>
<dbReference type="AlphaFoldDB" id="A0A6I6EAZ8"/>
<keyword evidence="1" id="KW-0732">Signal</keyword>
<evidence type="ECO:0000313" key="3">
    <source>
        <dbReference type="EMBL" id="QGU32476.1"/>
    </source>
</evidence>
<dbReference type="EMBL" id="CP039268">
    <property type="protein sequence ID" value="QGU32476.1"/>
    <property type="molecule type" value="Genomic_DNA"/>
</dbReference>
<dbReference type="Pfam" id="PF11845">
    <property type="entry name" value="Tll0287-like"/>
    <property type="match status" value="1"/>
</dbReference>
<dbReference type="KEGG" id="ttp:E6P07_05445"/>
<feature type="domain" description="Tll0287-like" evidence="2">
    <location>
        <begin position="27"/>
        <end position="193"/>
    </location>
</feature>
<organism evidence="3 4">
    <name type="scientific">Thermochromatium tepidum ATCC 43061</name>
    <dbReference type="NCBI Taxonomy" id="316276"/>
    <lineage>
        <taxon>Bacteria</taxon>
        <taxon>Pseudomonadati</taxon>
        <taxon>Pseudomonadota</taxon>
        <taxon>Gammaproteobacteria</taxon>
        <taxon>Chromatiales</taxon>
        <taxon>Chromatiaceae</taxon>
        <taxon>Thermochromatium</taxon>
    </lineage>
</organism>
<name>A0A6I6EAZ8_THETI</name>
<proteinExistence type="predicted"/>
<sequence>MTPIVPRILIAASLYLLTSSMPVLASADDPLTEEAKQIIKEFSGQLQSELKAAIESGGPVGAISVCKDRSPAIAAELSEASGWEVGRVSLKTRNTKLGTPDAWETRVLESFKARLAEGQPAETLSQAEVVEDDQGRRTFRFMKAIPTQEVCLACHGKTIAAPVAQALDEHYPNDRARGFEVGDIRGAFTLSKPLTE</sequence>
<feature type="signal peptide" evidence="1">
    <location>
        <begin position="1"/>
        <end position="25"/>
    </location>
</feature>
<keyword evidence="4" id="KW-1185">Reference proteome</keyword>
<feature type="chain" id="PRO_5026182819" evidence="1">
    <location>
        <begin position="26"/>
        <end position="196"/>
    </location>
</feature>
<protein>
    <submittedName>
        <fullName evidence="3">DUF3365 domain-containing protein</fullName>
    </submittedName>
</protein>
<evidence type="ECO:0000313" key="4">
    <source>
        <dbReference type="Proteomes" id="UP000426424"/>
    </source>
</evidence>
<accession>A0A6I6EAZ8</accession>
<reference evidence="3 4" key="1">
    <citation type="submission" date="2019-12" db="EMBL/GenBank/DDBJ databases">
        <title>The complete genome of the thermophilic, anoxygenic phototrophic gammaproteobacterium Thermochromatium tepidum.</title>
        <authorList>
            <person name="Sattley W.M."/>
            <person name="Swingley W.D."/>
            <person name="Burchell B.M."/>
            <person name="Gurbani S.A."/>
            <person name="Kujawa C.M."/>
            <person name="Nuccio D.A."/>
            <person name="Schladweiler J."/>
            <person name="Shaffer K.N."/>
            <person name="Stokes L.M."/>
            <person name="Touchman J.W."/>
            <person name="Blankenship R.E."/>
            <person name="Madigan M.T."/>
        </authorList>
    </citation>
    <scope>NUCLEOTIDE SEQUENCE [LARGE SCALE GENOMIC DNA]</scope>
    <source>
        <strain evidence="3 4">ATCC 43061</strain>
    </source>
</reference>
<gene>
    <name evidence="3" type="ORF">E6P07_05445</name>
</gene>
<dbReference type="Gene3D" id="3.30.450.290">
    <property type="match status" value="1"/>
</dbReference>
<dbReference type="InterPro" id="IPR021796">
    <property type="entry name" value="Tll0287-like_dom"/>
</dbReference>